<dbReference type="Pfam" id="PF08486">
    <property type="entry name" value="SpoIID"/>
    <property type="match status" value="1"/>
</dbReference>
<proteinExistence type="predicted"/>
<sequence length="427" mass="49238">MRYLYLSCFLFIILSIFPEKSNAEEMVKIRLVNYIGETDHIDLQLEGAYSTLDPTLLLKEGVNYTLSVKKGTMYLSGEGMKQRIDGSLVLIPETYDIDHSVTMNKRSYLGAMEIELEENKYIRPINQLPLEDYLKGVVPFEVYPTWGLETLKAQALAARTYAFSHLNEEMDDTIKYQVYGGFTWNENTTKAVEQTTNEVITFQHQLIDALYSASNGGITENNAHVWGGEAMSYFPVKRDPYDPTEPWQYTIHKTQIDLDEIDWNNPNWWEESKEKDEKIIHAMKNWMQENGYPGDVKIIAIPRFELSKQQLDSKRTEKGSITVEFLHRLIDGTILFEQLDLNDVKLNKIRPMIGGNLFKSYLIDSLEYDRDMYTMKGKGFGHGVGMSQWGASIMGDSGKTYEEILQFYYPGTAITHFSKRIIDKTLD</sequence>
<evidence type="ECO:0000313" key="3">
    <source>
        <dbReference type="Proteomes" id="UP001165287"/>
    </source>
</evidence>
<evidence type="ECO:0000259" key="1">
    <source>
        <dbReference type="Pfam" id="PF08486"/>
    </source>
</evidence>
<reference evidence="2" key="1">
    <citation type="submission" date="2024-05" db="EMBL/GenBank/DDBJ databases">
        <title>Metabacillus sp. nov., isolated from the rhizosphere soil of tomato plants.</title>
        <authorList>
            <person name="Ma R."/>
        </authorList>
    </citation>
    <scope>NUCLEOTIDE SEQUENCE</scope>
    <source>
        <strain evidence="2">DBTR6</strain>
    </source>
</reference>
<dbReference type="EMBL" id="JAIQUM010000006">
    <property type="protein sequence ID" value="MBZ5749475.1"/>
    <property type="molecule type" value="Genomic_DNA"/>
</dbReference>
<dbReference type="InterPro" id="IPR013486">
    <property type="entry name" value="SpoIID/LytB"/>
</dbReference>
<dbReference type="NCBIfam" id="TIGR02669">
    <property type="entry name" value="SpoIID_LytB"/>
    <property type="match status" value="1"/>
</dbReference>
<dbReference type="InterPro" id="IPR013693">
    <property type="entry name" value="SpoIID/LytB_N"/>
</dbReference>
<dbReference type="InterPro" id="IPR051922">
    <property type="entry name" value="Bact_Sporulation_Assoc"/>
</dbReference>
<organism evidence="2 3">
    <name type="scientific">Metabacillus rhizolycopersici</name>
    <dbReference type="NCBI Taxonomy" id="2875709"/>
    <lineage>
        <taxon>Bacteria</taxon>
        <taxon>Bacillati</taxon>
        <taxon>Bacillota</taxon>
        <taxon>Bacilli</taxon>
        <taxon>Bacillales</taxon>
        <taxon>Bacillaceae</taxon>
        <taxon>Metabacillus</taxon>
    </lineage>
</organism>
<comment type="caution">
    <text evidence="2">The sequence shown here is derived from an EMBL/GenBank/DDBJ whole genome shotgun (WGS) entry which is preliminary data.</text>
</comment>
<feature type="domain" description="Sporulation stage II protein D amidase enhancer LytB N-terminal" evidence="1">
    <location>
        <begin position="119"/>
        <end position="202"/>
    </location>
</feature>
<keyword evidence="3" id="KW-1185">Reference proteome</keyword>
<name>A0ABS7UMD3_9BACI</name>
<dbReference type="Proteomes" id="UP001165287">
    <property type="component" value="Unassembled WGS sequence"/>
</dbReference>
<gene>
    <name evidence="2" type="ORF">K9V48_04260</name>
</gene>
<protein>
    <submittedName>
        <fullName evidence="2">SpoIID/LytB domain-containing protein</fullName>
    </submittedName>
</protein>
<accession>A0ABS7UMD3</accession>
<dbReference type="RefSeq" id="WP_224137248.1">
    <property type="nucleotide sequence ID" value="NZ_JAIQUM010000006.1"/>
</dbReference>
<dbReference type="PANTHER" id="PTHR30032">
    <property type="entry name" value="N-ACETYLMURAMOYL-L-ALANINE AMIDASE-RELATED"/>
    <property type="match status" value="1"/>
</dbReference>
<dbReference type="PANTHER" id="PTHR30032:SF4">
    <property type="entry name" value="AMIDASE ENHANCER"/>
    <property type="match status" value="1"/>
</dbReference>
<evidence type="ECO:0000313" key="2">
    <source>
        <dbReference type="EMBL" id="MBZ5749475.1"/>
    </source>
</evidence>